<accession>A0ABD0M8M2</accession>
<dbReference type="AlphaFoldDB" id="A0ABD0M8M2"/>
<reference evidence="1 2" key="1">
    <citation type="journal article" date="2023" name="Sci. Data">
        <title>Genome assembly of the Korean intertidal mud-creeper Batillaria attramentaria.</title>
        <authorList>
            <person name="Patra A.K."/>
            <person name="Ho P.T."/>
            <person name="Jun S."/>
            <person name="Lee S.J."/>
            <person name="Kim Y."/>
            <person name="Won Y.J."/>
        </authorList>
    </citation>
    <scope>NUCLEOTIDE SEQUENCE [LARGE SCALE GENOMIC DNA]</scope>
    <source>
        <strain evidence="1">Wonlab-2016</strain>
    </source>
</reference>
<dbReference type="EMBL" id="JACVVK020000003">
    <property type="protein sequence ID" value="KAK7507717.1"/>
    <property type="molecule type" value="Genomic_DNA"/>
</dbReference>
<keyword evidence="2" id="KW-1185">Reference proteome</keyword>
<organism evidence="1 2">
    <name type="scientific">Batillaria attramentaria</name>
    <dbReference type="NCBI Taxonomy" id="370345"/>
    <lineage>
        <taxon>Eukaryota</taxon>
        <taxon>Metazoa</taxon>
        <taxon>Spiralia</taxon>
        <taxon>Lophotrochozoa</taxon>
        <taxon>Mollusca</taxon>
        <taxon>Gastropoda</taxon>
        <taxon>Caenogastropoda</taxon>
        <taxon>Sorbeoconcha</taxon>
        <taxon>Cerithioidea</taxon>
        <taxon>Batillariidae</taxon>
        <taxon>Batillaria</taxon>
    </lineage>
</organism>
<dbReference type="Proteomes" id="UP001519460">
    <property type="component" value="Unassembled WGS sequence"/>
</dbReference>
<sequence>ARLAAPPCQPIDLVVDFLMSFFPFHRQTFVLTDARSYCGQKFKGVLERANDEYVKGSPAESRIREDSALELD</sequence>
<proteinExistence type="predicted"/>
<comment type="caution">
    <text evidence="1">The sequence shown here is derived from an EMBL/GenBank/DDBJ whole genome shotgun (WGS) entry which is preliminary data.</text>
</comment>
<name>A0ABD0M8M2_9CAEN</name>
<evidence type="ECO:0000313" key="2">
    <source>
        <dbReference type="Proteomes" id="UP001519460"/>
    </source>
</evidence>
<protein>
    <submittedName>
        <fullName evidence="1">Uncharacterized protein</fullName>
    </submittedName>
</protein>
<evidence type="ECO:0000313" key="1">
    <source>
        <dbReference type="EMBL" id="KAK7507717.1"/>
    </source>
</evidence>
<gene>
    <name evidence="1" type="ORF">BaRGS_00000682</name>
</gene>
<feature type="non-terminal residue" evidence="1">
    <location>
        <position position="1"/>
    </location>
</feature>